<dbReference type="EMBL" id="JABBXD010000022">
    <property type="protein sequence ID" value="MBD3587734.1"/>
    <property type="molecule type" value="Genomic_DNA"/>
</dbReference>
<evidence type="ECO:0000313" key="2">
    <source>
        <dbReference type="Proteomes" id="UP000624419"/>
    </source>
</evidence>
<protein>
    <recommendedName>
        <fullName evidence="3">Nucleotidyl transferase AbiEii/AbiGii toxin family protein</fullName>
    </recommendedName>
</protein>
<gene>
    <name evidence="1" type="ORF">HHX48_18545</name>
</gene>
<name>A0ABR8LUB2_9ALTE</name>
<comment type="caution">
    <text evidence="1">The sequence shown here is derived from an EMBL/GenBank/DDBJ whole genome shotgun (WGS) entry which is preliminary data.</text>
</comment>
<evidence type="ECO:0000313" key="1">
    <source>
        <dbReference type="EMBL" id="MBD3587734.1"/>
    </source>
</evidence>
<reference evidence="1 2" key="1">
    <citation type="submission" date="2020-04" db="EMBL/GenBank/DDBJ databases">
        <title>Salinimonas sp. HHU 13199.</title>
        <authorList>
            <person name="Cui X."/>
            <person name="Zhang D."/>
        </authorList>
    </citation>
    <scope>NUCLEOTIDE SEQUENCE [LARGE SCALE GENOMIC DNA]</scope>
    <source>
        <strain evidence="1 2">HHU 13199</strain>
    </source>
</reference>
<proteinExistence type="predicted"/>
<dbReference type="Proteomes" id="UP000624419">
    <property type="component" value="Unassembled WGS sequence"/>
</dbReference>
<sequence>MTYKYKRHEIVAMALAIFNKDFLRKNHVLVGGDTRIVMELGQYRESGNIDFLCLDTQSFRAVRAQVSTTSLGEITTNPFELAREVICDQYGIRTVISINGISLTVAIKNLTGFRLKKAIKAPFPAECIDRSSCYITKILSLTDGGMAPAKTDFIDLLMMFHQWGAPPQEVWAEVDRHYGTTSKQKLLCELKGFITNPEQVLAAATRLQIYSSQVHNQLLNSANVWKDQLIKQ</sequence>
<keyword evidence="2" id="KW-1185">Reference proteome</keyword>
<accession>A0ABR8LUB2</accession>
<evidence type="ECO:0008006" key="3">
    <source>
        <dbReference type="Google" id="ProtNLM"/>
    </source>
</evidence>
<dbReference type="RefSeq" id="WP_191026734.1">
    <property type="nucleotide sequence ID" value="NZ_JABBXD010000022.1"/>
</dbReference>
<organism evidence="1 2">
    <name type="scientific">Salinimonas profundi</name>
    <dbReference type="NCBI Taxonomy" id="2729140"/>
    <lineage>
        <taxon>Bacteria</taxon>
        <taxon>Pseudomonadati</taxon>
        <taxon>Pseudomonadota</taxon>
        <taxon>Gammaproteobacteria</taxon>
        <taxon>Alteromonadales</taxon>
        <taxon>Alteromonadaceae</taxon>
        <taxon>Alteromonas/Salinimonas group</taxon>
        <taxon>Salinimonas</taxon>
    </lineage>
</organism>